<accession>A0ABV6GDJ7</accession>
<evidence type="ECO:0000313" key="4">
    <source>
        <dbReference type="EMBL" id="MFC0271615.1"/>
    </source>
</evidence>
<dbReference type="Pfam" id="PF13429">
    <property type="entry name" value="TPR_15"/>
    <property type="match status" value="1"/>
</dbReference>
<proteinExistence type="predicted"/>
<evidence type="ECO:0000313" key="5">
    <source>
        <dbReference type="Proteomes" id="UP001589854"/>
    </source>
</evidence>
<dbReference type="SMART" id="SM00028">
    <property type="entry name" value="TPR"/>
    <property type="match status" value="8"/>
</dbReference>
<dbReference type="Gene3D" id="1.25.40.10">
    <property type="entry name" value="Tetratricopeptide repeat domain"/>
    <property type="match status" value="2"/>
</dbReference>
<dbReference type="PANTHER" id="PTHR44186">
    <property type="match status" value="1"/>
</dbReference>
<dbReference type="Proteomes" id="UP001589854">
    <property type="component" value="Unassembled WGS sequence"/>
</dbReference>
<evidence type="ECO:0000256" key="1">
    <source>
        <dbReference type="ARBA" id="ARBA00022737"/>
    </source>
</evidence>
<sequence>MNEVMNEAITLVNNGETEKGLDLLGQIQPTLHDEEKYMLADHYFGWGMVDKAEEIIEELHFLYPEETHISLFLAEIYLDLDKEEEAITLLNTVEPFDEDYPQALLLLADLYQMQGLPEVSEQKLKEAKILLPEESIIDFALGELYFHQAKYQKAITFFESVMKNRSTVSGIHIGQRLAECLSVTGSFEEAMTYYQQAVDEQTDLNTLFGYGVTAYQGGFYVTAIKQLTDLKDLDPHFTSLYLYLAKSYEQEGLLKESLDTVREGIKVDEFNKELYLYGGKTAIKNGLKDEAEQFLRESVALDPGHVEAALTLTNLFLQEERYDDVIDVISEIMKYGEEDPGFHWNLARAYHQKEQYTQALNHYQLAYNFFKDGRDFLEEYGYFLMEDGQRKDAKEVFERLNTLDPSNVEISEILLQLEDEF</sequence>
<feature type="repeat" description="TPR" evidence="3">
    <location>
        <begin position="374"/>
        <end position="407"/>
    </location>
</feature>
<keyword evidence="5" id="KW-1185">Reference proteome</keyword>
<dbReference type="Pfam" id="PF14559">
    <property type="entry name" value="TPR_19"/>
    <property type="match status" value="1"/>
</dbReference>
<dbReference type="EMBL" id="JBHLVO010000005">
    <property type="protein sequence ID" value="MFC0271615.1"/>
    <property type="molecule type" value="Genomic_DNA"/>
</dbReference>
<keyword evidence="2 3" id="KW-0802">TPR repeat</keyword>
<dbReference type="PANTHER" id="PTHR44186:SF1">
    <property type="entry name" value="BARDET-BIEDL SYNDROME 4 PROTEIN"/>
    <property type="match status" value="1"/>
</dbReference>
<dbReference type="InterPro" id="IPR011990">
    <property type="entry name" value="TPR-like_helical_dom_sf"/>
</dbReference>
<dbReference type="SUPFAM" id="SSF48452">
    <property type="entry name" value="TPR-like"/>
    <property type="match status" value="2"/>
</dbReference>
<comment type="caution">
    <text evidence="4">The sequence shown here is derived from an EMBL/GenBank/DDBJ whole genome shotgun (WGS) entry which is preliminary data.</text>
</comment>
<protein>
    <submittedName>
        <fullName evidence="4">Tetratricopeptide repeat protein</fullName>
    </submittedName>
</protein>
<dbReference type="RefSeq" id="WP_378932838.1">
    <property type="nucleotide sequence ID" value="NZ_JBHLVO010000005.1"/>
</dbReference>
<name>A0ABV6GDJ7_9BACI</name>
<gene>
    <name evidence="4" type="ORF">ACFFIX_09115</name>
</gene>
<dbReference type="PROSITE" id="PS50005">
    <property type="entry name" value="TPR"/>
    <property type="match status" value="1"/>
</dbReference>
<evidence type="ECO:0000256" key="2">
    <source>
        <dbReference type="ARBA" id="ARBA00022803"/>
    </source>
</evidence>
<organism evidence="4 5">
    <name type="scientific">Metabacillus herbersteinensis</name>
    <dbReference type="NCBI Taxonomy" id="283816"/>
    <lineage>
        <taxon>Bacteria</taxon>
        <taxon>Bacillati</taxon>
        <taxon>Bacillota</taxon>
        <taxon>Bacilli</taxon>
        <taxon>Bacillales</taxon>
        <taxon>Bacillaceae</taxon>
        <taxon>Metabacillus</taxon>
    </lineage>
</organism>
<keyword evidence="1" id="KW-0677">Repeat</keyword>
<dbReference type="InterPro" id="IPR019734">
    <property type="entry name" value="TPR_rpt"/>
</dbReference>
<reference evidence="4 5" key="1">
    <citation type="submission" date="2024-09" db="EMBL/GenBank/DDBJ databases">
        <authorList>
            <person name="Sun Q."/>
            <person name="Mori K."/>
        </authorList>
    </citation>
    <scope>NUCLEOTIDE SEQUENCE [LARGE SCALE GENOMIC DNA]</scope>
    <source>
        <strain evidence="4 5">CCM 7228</strain>
    </source>
</reference>
<evidence type="ECO:0000256" key="3">
    <source>
        <dbReference type="PROSITE-ProRule" id="PRU00339"/>
    </source>
</evidence>